<dbReference type="Proteomes" id="UP000749646">
    <property type="component" value="Unassembled WGS sequence"/>
</dbReference>
<gene>
    <name evidence="2" type="ORF">BGZ65_003300</name>
</gene>
<dbReference type="OrthoDB" id="1939643at2759"/>
<evidence type="ECO:0000256" key="1">
    <source>
        <dbReference type="SAM" id="MobiDB-lite"/>
    </source>
</evidence>
<feature type="compositionally biased region" description="Polar residues" evidence="1">
    <location>
        <begin position="188"/>
        <end position="197"/>
    </location>
</feature>
<name>A0A9P6SML2_9FUNG</name>
<keyword evidence="3" id="KW-1185">Reference proteome</keyword>
<feature type="compositionally biased region" description="Acidic residues" evidence="1">
    <location>
        <begin position="361"/>
        <end position="378"/>
    </location>
</feature>
<sequence length="406" mass="45535">MIPSRYNDPLFVHYGPADGWHSGPDVIDDTPRRKPLGPHGNTEVARGEPSNGHHPATPIAAASQKTHRDLLSSSSKVDPSPSRARGSFPNAGLGLVESIASSKQPAVANNQNNHQVNQVDNQEQEQEQQEEESEPLIDNRRSRRQMLALTQGGNADDHHQSLQENNPPSKRQEHPTEVETAPRKRQRTINTREQQQVALMEIPIAPRQEDPAAGEGRGLRRSKRNRVKPLAFWKNERLVFGRNEDSPGSLPGIKAVIRAVDPEPLQRKRKRAAGSLVREQQGPSVSVDDPLVHSGEPDEPEPEPEPEQALTPADLEAIEFRALRAFEWVLSLPSPENMTRRVRGLQRSANTRSRGGGDGYMADDEAMTEESETEESEVEGPKRKIRRREEQQRPRRQARHGIQRHR</sequence>
<comment type="caution">
    <text evidence="2">The sequence shown here is derived from an EMBL/GenBank/DDBJ whole genome shotgun (WGS) entry which is preliminary data.</text>
</comment>
<reference evidence="2" key="1">
    <citation type="journal article" date="2020" name="Fungal Divers.">
        <title>Resolving the Mortierellaceae phylogeny through synthesis of multi-gene phylogenetics and phylogenomics.</title>
        <authorList>
            <person name="Vandepol N."/>
            <person name="Liber J."/>
            <person name="Desiro A."/>
            <person name="Na H."/>
            <person name="Kennedy M."/>
            <person name="Barry K."/>
            <person name="Grigoriev I.V."/>
            <person name="Miller A.N."/>
            <person name="O'Donnell K."/>
            <person name="Stajich J.E."/>
            <person name="Bonito G."/>
        </authorList>
    </citation>
    <scope>NUCLEOTIDE SEQUENCE</scope>
    <source>
        <strain evidence="2">MES-2147</strain>
    </source>
</reference>
<protein>
    <submittedName>
        <fullName evidence="2">Uncharacterized protein</fullName>
    </submittedName>
</protein>
<feature type="region of interest" description="Disordered" evidence="1">
    <location>
        <begin position="258"/>
        <end position="316"/>
    </location>
</feature>
<organism evidence="2 3">
    <name type="scientific">Modicella reniformis</name>
    <dbReference type="NCBI Taxonomy" id="1440133"/>
    <lineage>
        <taxon>Eukaryota</taxon>
        <taxon>Fungi</taxon>
        <taxon>Fungi incertae sedis</taxon>
        <taxon>Mucoromycota</taxon>
        <taxon>Mortierellomycotina</taxon>
        <taxon>Mortierellomycetes</taxon>
        <taxon>Mortierellales</taxon>
        <taxon>Mortierellaceae</taxon>
        <taxon>Modicella</taxon>
    </lineage>
</organism>
<feature type="compositionally biased region" description="Basic and acidic residues" evidence="1">
    <location>
        <begin position="379"/>
        <end position="393"/>
    </location>
</feature>
<feature type="region of interest" description="Disordered" evidence="1">
    <location>
        <begin position="14"/>
        <end position="91"/>
    </location>
</feature>
<feature type="compositionally biased region" description="Acidic residues" evidence="1">
    <location>
        <begin position="297"/>
        <end position="306"/>
    </location>
</feature>
<feature type="region of interest" description="Disordered" evidence="1">
    <location>
        <begin position="335"/>
        <end position="406"/>
    </location>
</feature>
<accession>A0A9P6SML2</accession>
<feature type="compositionally biased region" description="Basic and acidic residues" evidence="1">
    <location>
        <begin position="170"/>
        <end position="182"/>
    </location>
</feature>
<dbReference type="AlphaFoldDB" id="A0A9P6SML2"/>
<evidence type="ECO:0000313" key="2">
    <source>
        <dbReference type="EMBL" id="KAF9982046.1"/>
    </source>
</evidence>
<feature type="compositionally biased region" description="Basic residues" evidence="1">
    <location>
        <begin position="394"/>
        <end position="406"/>
    </location>
</feature>
<evidence type="ECO:0000313" key="3">
    <source>
        <dbReference type="Proteomes" id="UP000749646"/>
    </source>
</evidence>
<feature type="region of interest" description="Disordered" evidence="1">
    <location>
        <begin position="118"/>
        <end position="226"/>
    </location>
</feature>
<proteinExistence type="predicted"/>
<dbReference type="EMBL" id="JAAAHW010003628">
    <property type="protein sequence ID" value="KAF9982046.1"/>
    <property type="molecule type" value="Genomic_DNA"/>
</dbReference>
<feature type="compositionally biased region" description="Acidic residues" evidence="1">
    <location>
        <begin position="122"/>
        <end position="135"/>
    </location>
</feature>
<feature type="compositionally biased region" description="Low complexity" evidence="1">
    <location>
        <begin position="71"/>
        <end position="82"/>
    </location>
</feature>